<keyword evidence="7" id="KW-0325">Glycoprotein</keyword>
<keyword evidence="4" id="KW-0336">GPI-anchor</keyword>
<feature type="domain" description="Trypanosome variant surface glycoprotein B-type N-terminal" evidence="11">
    <location>
        <begin position="12"/>
        <end position="219"/>
    </location>
</feature>
<dbReference type="GO" id="GO:0098552">
    <property type="term" value="C:side of membrane"/>
    <property type="evidence" value="ECO:0007669"/>
    <property type="project" value="UniProtKB-KW"/>
</dbReference>
<evidence type="ECO:0000256" key="9">
    <source>
        <dbReference type="SAM" id="MobiDB-lite"/>
    </source>
</evidence>
<proteinExistence type="predicted"/>
<organism evidence="12">
    <name type="scientific">Trypanosoma brucei</name>
    <dbReference type="NCBI Taxonomy" id="5691"/>
    <lineage>
        <taxon>Eukaryota</taxon>
        <taxon>Discoba</taxon>
        <taxon>Euglenozoa</taxon>
        <taxon>Kinetoplastea</taxon>
        <taxon>Metakinetoplastina</taxon>
        <taxon>Trypanosomatida</taxon>
        <taxon>Trypanosomatidae</taxon>
        <taxon>Trypanosoma</taxon>
    </lineage>
</organism>
<keyword evidence="3" id="KW-1003">Cell membrane</keyword>
<evidence type="ECO:0000259" key="11">
    <source>
        <dbReference type="Pfam" id="PF13206"/>
    </source>
</evidence>
<comment type="subcellular location">
    <subcellularLocation>
        <location evidence="2">Cell membrane</location>
        <topology evidence="2">Lipid-anchor</topology>
        <topology evidence="2">GPI-anchor</topology>
    </subcellularLocation>
</comment>
<evidence type="ECO:0000256" key="2">
    <source>
        <dbReference type="ARBA" id="ARBA00004609"/>
    </source>
</evidence>
<evidence type="ECO:0000256" key="6">
    <source>
        <dbReference type="ARBA" id="ARBA00023136"/>
    </source>
</evidence>
<comment type="function">
    <text evidence="1">VSG forms a coat on the surface of the parasite. The trypanosome evades the immune response of the host by expressing a series of antigenically distinct VSGs from an estimated 1000 VSG genes.</text>
</comment>
<evidence type="ECO:0000256" key="7">
    <source>
        <dbReference type="ARBA" id="ARBA00023180"/>
    </source>
</evidence>
<evidence type="ECO:0000256" key="3">
    <source>
        <dbReference type="ARBA" id="ARBA00022475"/>
    </source>
</evidence>
<dbReference type="EMBL" id="KX701515">
    <property type="protein sequence ID" value="APD75471.1"/>
    <property type="molecule type" value="Genomic_DNA"/>
</dbReference>
<keyword evidence="6" id="KW-0472">Membrane</keyword>
<protein>
    <submittedName>
        <fullName evidence="12">Variant surface glycoprotein 1125.5378</fullName>
    </submittedName>
</protein>
<evidence type="ECO:0000259" key="10">
    <source>
        <dbReference type="Pfam" id="PF10659"/>
    </source>
</evidence>
<dbReference type="VEuPathDB" id="TriTrypDB:Tb427_000565700"/>
<keyword evidence="5" id="KW-0732">Signal</keyword>
<dbReference type="InterPro" id="IPR019609">
    <property type="entry name" value="Variant_surf_glycoprt_trypan_C"/>
</dbReference>
<dbReference type="GO" id="GO:0005886">
    <property type="term" value="C:plasma membrane"/>
    <property type="evidence" value="ECO:0007669"/>
    <property type="project" value="UniProtKB-SubCell"/>
</dbReference>
<dbReference type="InterPro" id="IPR025932">
    <property type="entry name" value="Trypano_VSG_B_N_dom"/>
</dbReference>
<dbReference type="Pfam" id="PF10659">
    <property type="entry name" value="Trypan_glycop_C"/>
    <property type="match status" value="1"/>
</dbReference>
<evidence type="ECO:0000256" key="1">
    <source>
        <dbReference type="ARBA" id="ARBA00002523"/>
    </source>
</evidence>
<keyword evidence="8" id="KW-0449">Lipoprotein</keyword>
<evidence type="ECO:0000256" key="8">
    <source>
        <dbReference type="ARBA" id="ARBA00023288"/>
    </source>
</evidence>
<sequence>MTLDKSARDLAEGKKLISDDELHKAINKAVYGQDEEPGFTGTTYKAFSVNPGGSRSANCAGDGGAAKANTAFATLICVCATDGSNSANAGKACSGSAALTNTWTANSNPSDDAMKDVKQLCNTNTQIKLTHAELARRISDVAHLVRKTSAASYIGTYLASSCSGVTGEGMCVKYTTITTQTGDPAEQISWLKNLKTLADRLHEHETAVTKLESIKEAVEAKRKLADNIAYMHIPQSGKQTAPTRAPEAAQPAVDDARRQQCKQHKDNKTAYENDKCKWEGKDCKYSRFLVSKKLPLIASALMGLYHFKYYSIIRIFLNHI</sequence>
<dbReference type="AlphaFoldDB" id="A0A1J0RC34"/>
<feature type="domain" description="Trypanosome variant surface glycoprotein C-terminal" evidence="10">
    <location>
        <begin position="241"/>
        <end position="304"/>
    </location>
</feature>
<evidence type="ECO:0000256" key="5">
    <source>
        <dbReference type="ARBA" id="ARBA00022729"/>
    </source>
</evidence>
<evidence type="ECO:0000256" key="4">
    <source>
        <dbReference type="ARBA" id="ARBA00022622"/>
    </source>
</evidence>
<feature type="region of interest" description="Disordered" evidence="9">
    <location>
        <begin position="235"/>
        <end position="254"/>
    </location>
</feature>
<reference evidence="12" key="1">
    <citation type="submission" date="2016-08" db="EMBL/GenBank/DDBJ databases">
        <title>VSG repertoire of Trypanosoma brucei EATRO 1125.</title>
        <authorList>
            <person name="Cross G.A."/>
        </authorList>
    </citation>
    <scope>NUCLEOTIDE SEQUENCE</scope>
    <source>
        <strain evidence="12">EATRO 1125</strain>
    </source>
</reference>
<evidence type="ECO:0000313" key="12">
    <source>
        <dbReference type="EMBL" id="APD75471.1"/>
    </source>
</evidence>
<accession>A0A1J0RC34</accession>
<dbReference type="Pfam" id="PF13206">
    <property type="entry name" value="VSG_B"/>
    <property type="match status" value="1"/>
</dbReference>
<name>A0A1J0RC34_9TRYP</name>